<gene>
    <name evidence="4" type="ORF">HOO65_100099</name>
</gene>
<comment type="caution">
    <text evidence="4">The sequence shown here is derived from an EMBL/GenBank/DDBJ whole genome shotgun (WGS) entry which is preliminary data.</text>
</comment>
<dbReference type="InterPro" id="IPR036875">
    <property type="entry name" value="Znf_CCHC_sf"/>
</dbReference>
<feature type="domain" description="CCHC-type" evidence="3">
    <location>
        <begin position="326"/>
        <end position="341"/>
    </location>
</feature>
<reference evidence="4 5" key="1">
    <citation type="submission" date="2020-05" db="EMBL/GenBank/DDBJ databases">
        <title>Ceratocystis lukuohia genome.</title>
        <authorList>
            <person name="Harrington T.C."/>
            <person name="Kim K."/>
            <person name="Mayers C.G."/>
        </authorList>
    </citation>
    <scope>NUCLEOTIDE SEQUENCE [LARGE SCALE GENOMIC DNA]</scope>
    <source>
        <strain evidence="4 5">C4212</strain>
    </source>
</reference>
<dbReference type="PROSITE" id="PS50158">
    <property type="entry name" value="ZF_CCHC"/>
    <property type="match status" value="1"/>
</dbReference>
<evidence type="ECO:0000313" key="5">
    <source>
        <dbReference type="Proteomes" id="UP001610728"/>
    </source>
</evidence>
<protein>
    <recommendedName>
        <fullName evidence="3">CCHC-type domain-containing protein</fullName>
    </recommendedName>
</protein>
<keyword evidence="1" id="KW-0862">Zinc</keyword>
<evidence type="ECO:0000313" key="4">
    <source>
        <dbReference type="EMBL" id="KAL2884695.1"/>
    </source>
</evidence>
<dbReference type="SUPFAM" id="SSF57756">
    <property type="entry name" value="Retrovirus zinc finger-like domains"/>
    <property type="match status" value="1"/>
</dbReference>
<feature type="coiled-coil region" evidence="2">
    <location>
        <begin position="51"/>
        <end position="78"/>
    </location>
</feature>
<dbReference type="InterPro" id="IPR001878">
    <property type="entry name" value="Znf_CCHC"/>
</dbReference>
<dbReference type="RefSeq" id="XP_070855876.1">
    <property type="nucleotide sequence ID" value="XM_071004681.1"/>
</dbReference>
<accession>A0ABR4M8T9</accession>
<evidence type="ECO:0000259" key="3">
    <source>
        <dbReference type="PROSITE" id="PS50158"/>
    </source>
</evidence>
<evidence type="ECO:0000256" key="2">
    <source>
        <dbReference type="SAM" id="Coils"/>
    </source>
</evidence>
<dbReference type="Gene3D" id="4.10.60.10">
    <property type="entry name" value="Zinc finger, CCHC-type"/>
    <property type="match status" value="1"/>
</dbReference>
<name>A0ABR4M8T9_9PEZI</name>
<organism evidence="4 5">
    <name type="scientific">Ceratocystis lukuohia</name>
    <dbReference type="NCBI Taxonomy" id="2019550"/>
    <lineage>
        <taxon>Eukaryota</taxon>
        <taxon>Fungi</taxon>
        <taxon>Dikarya</taxon>
        <taxon>Ascomycota</taxon>
        <taxon>Pezizomycotina</taxon>
        <taxon>Sordariomycetes</taxon>
        <taxon>Hypocreomycetidae</taxon>
        <taxon>Microascales</taxon>
        <taxon>Ceratocystidaceae</taxon>
        <taxon>Ceratocystis</taxon>
    </lineage>
</organism>
<keyword evidence="1" id="KW-0479">Metal-binding</keyword>
<proteinExistence type="predicted"/>
<dbReference type="GeneID" id="98121668"/>
<keyword evidence="1" id="KW-0863">Zinc-finger</keyword>
<keyword evidence="5" id="KW-1185">Reference proteome</keyword>
<dbReference type="Proteomes" id="UP001610728">
    <property type="component" value="Unassembled WGS sequence"/>
</dbReference>
<keyword evidence="2" id="KW-0175">Coiled coil</keyword>
<dbReference type="EMBL" id="JABSNW010000010">
    <property type="protein sequence ID" value="KAL2884695.1"/>
    <property type="molecule type" value="Genomic_DNA"/>
</dbReference>
<evidence type="ECO:0000256" key="1">
    <source>
        <dbReference type="PROSITE-ProRule" id="PRU00047"/>
    </source>
</evidence>
<sequence length="359" mass="41139">MAVSKATVMNMVDKASKAWFKYFQDVFSYAKNANVKALAVKNALAAESANLTTARANLDFLKGQLKEAQDQIFEARYNEQKALNIFLSTIPIIPPVPSATVSSEPTLTSPGSTIGEDTLTTTEPAHSTCLSQRLPDPDRFQGDQRDLRRFCSQIREKMEINHDRFPTPQCRMSYVNSCLGRKPYEYMLPHIKEGECQLSDYEDILKILEDAYEGPRHCTHVRTKLFRLRQTNKDFTTFLAEFQRLAVEGEMPESLLPILLEHAISEELRTMLLHNEPPSYNYHEFTAFLHKLESRRLWFNSSQTPVTVPMNPSNQHRTTRREKGECYRCGSKNHLVARCPRPDTRQLRPAALSRSRPAL</sequence>